<dbReference type="InterPro" id="IPR016462">
    <property type="entry name" value="ModE"/>
</dbReference>
<dbReference type="InterPro" id="IPR036390">
    <property type="entry name" value="WH_DNA-bd_sf"/>
</dbReference>
<dbReference type="OrthoDB" id="9800709at2"/>
<dbReference type="Gene3D" id="2.40.50.100">
    <property type="match status" value="2"/>
</dbReference>
<sequence>MGKAQAVELDGSLWFNRAESKFLGGDRIALLEKIDELGSITQAAKAVGISYKTAWEMVNQINNLAAAPLVDRATGGKGGGGTTLTTAGREVLEQFRVVQEEHRKFLKNLDQRLGDTGSLYQFLRRISMKVSARNVFNGTVASISKGAVNAEVTLALKGDTAITAVVTNGAIDNLGLKEGMAAYAIVKASSVVIGTDLAGAKLSTRNLLTGTIAKLVEGPVSCEVDLELPGGNTISAVITDGSAKRLGLKVGGSATALFKASSVILGVS</sequence>
<gene>
    <name evidence="7" type="ORF">SAMN02745119_02873</name>
</gene>
<dbReference type="InterPro" id="IPR008995">
    <property type="entry name" value="Mo/tungstate-bd_C_term_dom"/>
</dbReference>
<dbReference type="PIRSF" id="PIRSF005763">
    <property type="entry name" value="Txn_reg_ModE"/>
    <property type="match status" value="1"/>
</dbReference>
<dbReference type="RefSeq" id="WP_078791094.1">
    <property type="nucleotide sequence ID" value="NZ_FUWR01000020.1"/>
</dbReference>
<dbReference type="SUPFAM" id="SSF50331">
    <property type="entry name" value="MOP-like"/>
    <property type="match status" value="2"/>
</dbReference>
<dbReference type="InterPro" id="IPR000847">
    <property type="entry name" value="LysR_HTH_N"/>
</dbReference>
<evidence type="ECO:0000313" key="7">
    <source>
        <dbReference type="EMBL" id="SKA15054.1"/>
    </source>
</evidence>
<keyword evidence="8" id="KW-1185">Reference proteome</keyword>
<dbReference type="NCBIfam" id="TIGR00637">
    <property type="entry name" value="ModE_repress"/>
    <property type="match status" value="1"/>
</dbReference>
<dbReference type="AlphaFoldDB" id="A0A1T4RGB7"/>
<comment type="similarity">
    <text evidence="1 5">Belongs to the ModE family.</text>
</comment>
<keyword evidence="4" id="KW-0677">Repeat</keyword>
<dbReference type="InterPro" id="IPR004606">
    <property type="entry name" value="Mop_domain"/>
</dbReference>
<organism evidence="7 8">
    <name type="scientific">Trichlorobacter thiogenes</name>
    <dbReference type="NCBI Taxonomy" id="115783"/>
    <lineage>
        <taxon>Bacteria</taxon>
        <taxon>Pseudomonadati</taxon>
        <taxon>Thermodesulfobacteriota</taxon>
        <taxon>Desulfuromonadia</taxon>
        <taxon>Geobacterales</taxon>
        <taxon>Geobacteraceae</taxon>
        <taxon>Trichlorobacter</taxon>
    </lineage>
</organism>
<evidence type="ECO:0000256" key="4">
    <source>
        <dbReference type="ARBA" id="ARBA00022737"/>
    </source>
</evidence>
<protein>
    <submittedName>
        <fullName evidence="7">Molybdate transport system regulatory protein</fullName>
    </submittedName>
</protein>
<evidence type="ECO:0000313" key="8">
    <source>
        <dbReference type="Proteomes" id="UP000190102"/>
    </source>
</evidence>
<keyword evidence="2 5" id="KW-0813">Transport</keyword>
<dbReference type="GO" id="GO:0015689">
    <property type="term" value="P:molybdate ion transport"/>
    <property type="evidence" value="ECO:0007669"/>
    <property type="project" value="UniProtKB-UniRule"/>
</dbReference>
<dbReference type="InterPro" id="IPR051815">
    <property type="entry name" value="Molybdate_resp_trans_reg"/>
</dbReference>
<dbReference type="PANTHER" id="PTHR30432:SF1">
    <property type="entry name" value="DNA-BINDING TRANSCRIPTIONAL DUAL REGULATOR MODE"/>
    <property type="match status" value="1"/>
</dbReference>
<proteinExistence type="inferred from homology"/>
<dbReference type="EMBL" id="FUWR01000020">
    <property type="protein sequence ID" value="SKA15054.1"/>
    <property type="molecule type" value="Genomic_DNA"/>
</dbReference>
<feature type="domain" description="Mop" evidence="6">
    <location>
        <begin position="201"/>
        <end position="267"/>
    </location>
</feature>
<name>A0A1T4RGB7_9BACT</name>
<dbReference type="PANTHER" id="PTHR30432">
    <property type="entry name" value="TRANSCRIPTIONAL REGULATOR MODE"/>
    <property type="match status" value="1"/>
</dbReference>
<evidence type="ECO:0000256" key="3">
    <source>
        <dbReference type="ARBA" id="ARBA00022505"/>
    </source>
</evidence>
<feature type="domain" description="Mop" evidence="6">
    <location>
        <begin position="129"/>
        <end position="195"/>
    </location>
</feature>
<dbReference type="GO" id="GO:0030151">
    <property type="term" value="F:molybdenum ion binding"/>
    <property type="evidence" value="ECO:0007669"/>
    <property type="project" value="UniProtKB-UniRule"/>
</dbReference>
<dbReference type="Pfam" id="PF03459">
    <property type="entry name" value="TOBE"/>
    <property type="match status" value="2"/>
</dbReference>
<dbReference type="GO" id="GO:0003700">
    <property type="term" value="F:DNA-binding transcription factor activity"/>
    <property type="evidence" value="ECO:0007669"/>
    <property type="project" value="InterPro"/>
</dbReference>
<evidence type="ECO:0000256" key="5">
    <source>
        <dbReference type="PIRNR" id="PIRNR005763"/>
    </source>
</evidence>
<accession>A0A1T4RGB7</accession>
<keyword evidence="3 5" id="KW-0500">Molybdenum</keyword>
<dbReference type="InterPro" id="IPR036388">
    <property type="entry name" value="WH-like_DNA-bd_sf"/>
</dbReference>
<dbReference type="STRING" id="115783.SAMN02745119_02873"/>
<dbReference type="Proteomes" id="UP000190102">
    <property type="component" value="Unassembled WGS sequence"/>
</dbReference>
<dbReference type="Gene3D" id="1.10.10.10">
    <property type="entry name" value="Winged helix-like DNA-binding domain superfamily/Winged helix DNA-binding domain"/>
    <property type="match status" value="1"/>
</dbReference>
<evidence type="ECO:0000256" key="1">
    <source>
        <dbReference type="ARBA" id="ARBA00008110"/>
    </source>
</evidence>
<dbReference type="PROSITE" id="PS51866">
    <property type="entry name" value="MOP"/>
    <property type="match status" value="2"/>
</dbReference>
<dbReference type="Pfam" id="PF00126">
    <property type="entry name" value="HTH_1"/>
    <property type="match status" value="1"/>
</dbReference>
<dbReference type="SUPFAM" id="SSF46785">
    <property type="entry name" value="Winged helix' DNA-binding domain"/>
    <property type="match status" value="1"/>
</dbReference>
<dbReference type="NCBIfam" id="TIGR00638">
    <property type="entry name" value="Mop"/>
    <property type="match status" value="2"/>
</dbReference>
<dbReference type="InterPro" id="IPR005116">
    <property type="entry name" value="Transp-assoc_OB_typ1"/>
</dbReference>
<evidence type="ECO:0000256" key="2">
    <source>
        <dbReference type="ARBA" id="ARBA00022448"/>
    </source>
</evidence>
<evidence type="ECO:0000259" key="6">
    <source>
        <dbReference type="PROSITE" id="PS51866"/>
    </source>
</evidence>
<dbReference type="InterPro" id="IPR003725">
    <property type="entry name" value="ModE-bd_N"/>
</dbReference>
<reference evidence="8" key="1">
    <citation type="submission" date="2017-02" db="EMBL/GenBank/DDBJ databases">
        <authorList>
            <person name="Varghese N."/>
            <person name="Submissions S."/>
        </authorList>
    </citation>
    <scope>NUCLEOTIDE SEQUENCE [LARGE SCALE GENOMIC DNA]</scope>
    <source>
        <strain evidence="8">ATCC BAA-34</strain>
    </source>
</reference>